<evidence type="ECO:0000256" key="2">
    <source>
        <dbReference type="ARBA" id="ARBA00023002"/>
    </source>
</evidence>
<dbReference type="CDD" id="cd02062">
    <property type="entry name" value="Nitro_FMN_reductase"/>
    <property type="match status" value="1"/>
</dbReference>
<dbReference type="AlphaFoldDB" id="A0A1F5RIF9"/>
<reference evidence="4 5" key="1">
    <citation type="journal article" date="2016" name="Nat. Commun.">
        <title>Thousands of microbial genomes shed light on interconnected biogeochemical processes in an aquifer system.</title>
        <authorList>
            <person name="Anantharaman K."/>
            <person name="Brown C.T."/>
            <person name="Hug L.A."/>
            <person name="Sharon I."/>
            <person name="Castelle C.J."/>
            <person name="Probst A.J."/>
            <person name="Thomas B.C."/>
            <person name="Singh A."/>
            <person name="Wilkins M.J."/>
            <person name="Karaoz U."/>
            <person name="Brodie E.L."/>
            <person name="Williams K.H."/>
            <person name="Hubbard S.S."/>
            <person name="Banfield J.F."/>
        </authorList>
    </citation>
    <scope>NUCLEOTIDE SEQUENCE [LARGE SCALE GENOMIC DNA]</scope>
</reference>
<dbReference type="InterPro" id="IPR023312">
    <property type="entry name" value="Put_nitroreductase_C_bac"/>
</dbReference>
<evidence type="ECO:0000256" key="1">
    <source>
        <dbReference type="ARBA" id="ARBA00007118"/>
    </source>
</evidence>
<dbReference type="InterPro" id="IPR000415">
    <property type="entry name" value="Nitroreductase-like"/>
</dbReference>
<name>A0A1F5RIF9_9BACT</name>
<dbReference type="PANTHER" id="PTHR43673:SF10">
    <property type="entry name" value="NADH DEHYDROGENASE_NAD(P)H NITROREDUCTASE XCC3605-RELATED"/>
    <property type="match status" value="1"/>
</dbReference>
<sequence>MLKDIILKNRSYRRFDQDHRIDLPTLRELAELARLSGSAGNLQPLKYILVSNIDTNEKIFPFMAWAKYLKDWNGPAQGQRPSAYMIMLWDTSVCPSKLHYDAGICAQSILLGAVEKGLGGCLLASVDREGLRKALEIDEQYEIPLVIALGKPAETVVIDDVAVNGSIKYWRDDKQAHHVPKRSLSEMIIKEY</sequence>
<keyword evidence="2" id="KW-0560">Oxidoreductase</keyword>
<dbReference type="Gene3D" id="2.20.180.10">
    <property type="entry name" value="putative fmn-dependent nitroreductase like domains"/>
    <property type="match status" value="1"/>
</dbReference>
<proteinExistence type="inferred from homology"/>
<dbReference type="SUPFAM" id="SSF55469">
    <property type="entry name" value="FMN-dependent nitroreductase-like"/>
    <property type="match status" value="1"/>
</dbReference>
<dbReference type="GO" id="GO:0016491">
    <property type="term" value="F:oxidoreductase activity"/>
    <property type="evidence" value="ECO:0007669"/>
    <property type="project" value="UniProtKB-KW"/>
</dbReference>
<evidence type="ECO:0000313" key="4">
    <source>
        <dbReference type="EMBL" id="OGF14287.1"/>
    </source>
</evidence>
<evidence type="ECO:0000313" key="5">
    <source>
        <dbReference type="Proteomes" id="UP000177230"/>
    </source>
</evidence>
<dbReference type="InterPro" id="IPR029479">
    <property type="entry name" value="Nitroreductase"/>
</dbReference>
<dbReference type="PANTHER" id="PTHR43673">
    <property type="entry name" value="NAD(P)H NITROREDUCTASE YDGI-RELATED"/>
    <property type="match status" value="1"/>
</dbReference>
<evidence type="ECO:0000259" key="3">
    <source>
        <dbReference type="Pfam" id="PF00881"/>
    </source>
</evidence>
<organism evidence="4 5">
    <name type="scientific">Candidatus Edwardsbacteria bacterium GWF2_54_11</name>
    <dbReference type="NCBI Taxonomy" id="1817851"/>
    <lineage>
        <taxon>Bacteria</taxon>
        <taxon>Candidatus Edwardsiibacteriota</taxon>
    </lineage>
</organism>
<dbReference type="EMBL" id="MFFM01000004">
    <property type="protein sequence ID" value="OGF14287.1"/>
    <property type="molecule type" value="Genomic_DNA"/>
</dbReference>
<dbReference type="Pfam" id="PF00881">
    <property type="entry name" value="Nitroreductase"/>
    <property type="match status" value="1"/>
</dbReference>
<protein>
    <submittedName>
        <fullName evidence="4">Nitroreductase</fullName>
    </submittedName>
</protein>
<dbReference type="Proteomes" id="UP000177230">
    <property type="component" value="Unassembled WGS sequence"/>
</dbReference>
<comment type="similarity">
    <text evidence="1">Belongs to the nitroreductase family.</text>
</comment>
<accession>A0A1F5RIF9</accession>
<gene>
    <name evidence="4" type="ORF">A2024_11055</name>
</gene>
<feature type="domain" description="Nitroreductase" evidence="3">
    <location>
        <begin position="8"/>
        <end position="151"/>
    </location>
</feature>
<dbReference type="Gene3D" id="3.40.109.10">
    <property type="entry name" value="NADH Oxidase"/>
    <property type="match status" value="1"/>
</dbReference>
<comment type="caution">
    <text evidence="4">The sequence shown here is derived from an EMBL/GenBank/DDBJ whole genome shotgun (WGS) entry which is preliminary data.</text>
</comment>